<dbReference type="RefSeq" id="WP_089269799.1">
    <property type="nucleotide sequence ID" value="NZ_FZNN01000004.1"/>
</dbReference>
<protein>
    <recommendedName>
        <fullName evidence="3">Cold shock protein, CspA family</fullName>
    </recommendedName>
</protein>
<reference evidence="1 2" key="1">
    <citation type="submission" date="2017-06" db="EMBL/GenBank/DDBJ databases">
        <authorList>
            <person name="Kim H.J."/>
            <person name="Triplett B.A."/>
        </authorList>
    </citation>
    <scope>NUCLEOTIDE SEQUENCE [LARGE SCALE GENOMIC DNA]</scope>
    <source>
        <strain evidence="1 2">DSM 29052</strain>
    </source>
</reference>
<keyword evidence="2" id="KW-1185">Reference proteome</keyword>
<accession>A0A238W8B0</accession>
<evidence type="ECO:0000313" key="1">
    <source>
        <dbReference type="EMBL" id="SNR42748.1"/>
    </source>
</evidence>
<dbReference type="OrthoDB" id="7868545at2"/>
<proteinExistence type="predicted"/>
<organism evidence="1 2">
    <name type="scientific">Puniceibacterium sediminis</name>
    <dbReference type="NCBI Taxonomy" id="1608407"/>
    <lineage>
        <taxon>Bacteria</taxon>
        <taxon>Pseudomonadati</taxon>
        <taxon>Pseudomonadota</taxon>
        <taxon>Alphaproteobacteria</taxon>
        <taxon>Rhodobacterales</taxon>
        <taxon>Paracoccaceae</taxon>
        <taxon>Puniceibacterium</taxon>
    </lineage>
</organism>
<evidence type="ECO:0008006" key="3">
    <source>
        <dbReference type="Google" id="ProtNLM"/>
    </source>
</evidence>
<dbReference type="AlphaFoldDB" id="A0A238W8B0"/>
<evidence type="ECO:0000313" key="2">
    <source>
        <dbReference type="Proteomes" id="UP000198417"/>
    </source>
</evidence>
<dbReference type="EMBL" id="FZNN01000004">
    <property type="protein sequence ID" value="SNR42748.1"/>
    <property type="molecule type" value="Genomic_DNA"/>
</dbReference>
<dbReference type="Proteomes" id="UP000198417">
    <property type="component" value="Unassembled WGS sequence"/>
</dbReference>
<sequence length="115" mass="12655">MSSSNMFGVVLWTDTAEKKAVIWCEDHGNLAFYSGEDHSAVEGVSLDAGDLIQFDMNEESNLRLARNPQLVGQSQYVGIAQSLRTDGGRAKDKTVTNASNIIQMESFLERRKASV</sequence>
<name>A0A238W8B0_9RHOB</name>
<gene>
    <name evidence="1" type="ORF">SAMN06265370_104251</name>
</gene>